<keyword evidence="3" id="KW-1185">Reference proteome</keyword>
<comment type="caution">
    <text evidence="2">The sequence shown here is derived from an EMBL/GenBank/DDBJ whole genome shotgun (WGS) entry which is preliminary data.</text>
</comment>
<protein>
    <submittedName>
        <fullName evidence="2">Uncharacterized protein</fullName>
    </submittedName>
</protein>
<gene>
    <name evidence="2" type="ORF">PVAP13_6NG265000</name>
</gene>
<feature type="region of interest" description="Disordered" evidence="1">
    <location>
        <begin position="105"/>
        <end position="126"/>
    </location>
</feature>
<proteinExistence type="predicted"/>
<evidence type="ECO:0000256" key="1">
    <source>
        <dbReference type="SAM" id="MobiDB-lite"/>
    </source>
</evidence>
<dbReference type="EMBL" id="CM029048">
    <property type="protein sequence ID" value="KAG2579620.1"/>
    <property type="molecule type" value="Genomic_DNA"/>
</dbReference>
<sequence length="158" mass="16861">MASHVLSLYDCLPPLNLPIKAAGSLIKKKKRKSCRKPDGLQIQRIIRTPVPQASRYCCHVDQPSEHPATATTMAVRMVVLLTLAAVLLLAAGEHPLPVSGQELARRDPAAEQHSGEGAIPAARAGSAGAVEEDKAYIVGRPLFKVPPSSPCRAKAMRC</sequence>
<feature type="compositionally biased region" description="Low complexity" evidence="1">
    <location>
        <begin position="117"/>
        <end position="126"/>
    </location>
</feature>
<name>A0A8T0R302_PANVG</name>
<evidence type="ECO:0000313" key="2">
    <source>
        <dbReference type="EMBL" id="KAG2579620.1"/>
    </source>
</evidence>
<feature type="compositionally biased region" description="Basic and acidic residues" evidence="1">
    <location>
        <begin position="105"/>
        <end position="114"/>
    </location>
</feature>
<accession>A0A8T0R302</accession>
<dbReference type="AlphaFoldDB" id="A0A8T0R302"/>
<organism evidence="2 3">
    <name type="scientific">Panicum virgatum</name>
    <name type="common">Blackwell switchgrass</name>
    <dbReference type="NCBI Taxonomy" id="38727"/>
    <lineage>
        <taxon>Eukaryota</taxon>
        <taxon>Viridiplantae</taxon>
        <taxon>Streptophyta</taxon>
        <taxon>Embryophyta</taxon>
        <taxon>Tracheophyta</taxon>
        <taxon>Spermatophyta</taxon>
        <taxon>Magnoliopsida</taxon>
        <taxon>Liliopsida</taxon>
        <taxon>Poales</taxon>
        <taxon>Poaceae</taxon>
        <taxon>PACMAD clade</taxon>
        <taxon>Panicoideae</taxon>
        <taxon>Panicodae</taxon>
        <taxon>Paniceae</taxon>
        <taxon>Panicinae</taxon>
        <taxon>Panicum</taxon>
        <taxon>Panicum sect. Hiantes</taxon>
    </lineage>
</organism>
<evidence type="ECO:0000313" key="3">
    <source>
        <dbReference type="Proteomes" id="UP000823388"/>
    </source>
</evidence>
<reference evidence="2" key="1">
    <citation type="submission" date="2020-05" db="EMBL/GenBank/DDBJ databases">
        <title>WGS assembly of Panicum virgatum.</title>
        <authorList>
            <person name="Lovell J.T."/>
            <person name="Jenkins J."/>
            <person name="Shu S."/>
            <person name="Juenger T.E."/>
            <person name="Schmutz J."/>
        </authorList>
    </citation>
    <scope>NUCLEOTIDE SEQUENCE</scope>
    <source>
        <strain evidence="2">AP13</strain>
    </source>
</reference>
<dbReference type="Proteomes" id="UP000823388">
    <property type="component" value="Chromosome 6N"/>
</dbReference>